<accession>A0A655ABZ5</accession>
<dbReference type="EMBL" id="CNGE01000329">
    <property type="protein sequence ID" value="CKS50257.1"/>
    <property type="molecule type" value="Genomic_DNA"/>
</dbReference>
<dbReference type="AlphaFoldDB" id="A0A655ABZ5"/>
<dbReference type="EMBL" id="CSBK01002784">
    <property type="protein sequence ID" value="CPA22650.1"/>
    <property type="molecule type" value="Genomic_DNA"/>
</dbReference>
<reference evidence="9 10" key="2">
    <citation type="submission" date="2015-03" db="EMBL/GenBank/DDBJ databases">
        <authorList>
            <consortium name="Pathogen Informatics"/>
        </authorList>
    </citation>
    <scope>NUCLEOTIDE SEQUENCE [LARGE SCALE GENOMIC DNA]</scope>
    <source>
        <strain evidence="5 15">Bir 172</strain>
        <strain evidence="4 16">Bir 187</strain>
        <strain evidence="3 12">C09601061</strain>
        <strain evidence="6 10">D00501624</strain>
        <strain evidence="7 11">G09801536</strain>
        <strain evidence="1 14">G09901357</strain>
        <strain evidence="2 13">H09601792</strain>
        <strain evidence="9">N09902308</strain>
    </source>
</reference>
<evidence type="ECO:0000313" key="1">
    <source>
        <dbReference type="EMBL" id="CFE36757.1"/>
    </source>
</evidence>
<dbReference type="Proteomes" id="UP000048289">
    <property type="component" value="Unassembled WGS sequence"/>
</dbReference>
<organism evidence="5 15">
    <name type="scientific">Mycobacterium tuberculosis</name>
    <dbReference type="NCBI Taxonomy" id="1773"/>
    <lineage>
        <taxon>Bacteria</taxon>
        <taxon>Bacillati</taxon>
        <taxon>Actinomycetota</taxon>
        <taxon>Actinomycetes</taxon>
        <taxon>Mycobacteriales</taxon>
        <taxon>Mycobacteriaceae</taxon>
        <taxon>Mycobacterium</taxon>
        <taxon>Mycobacterium tuberculosis complex</taxon>
    </lineage>
</organism>
<evidence type="ECO:0000313" key="6">
    <source>
        <dbReference type="EMBL" id="CNX34819.1"/>
    </source>
</evidence>
<evidence type="ECO:0000313" key="9">
    <source>
        <dbReference type="Proteomes" id="UP000039021"/>
    </source>
</evidence>
<dbReference type="EMBL" id="CGCX01000176">
    <property type="protein sequence ID" value="CFR68997.1"/>
    <property type="molecule type" value="Genomic_DNA"/>
</dbReference>
<name>A0A655ABZ5_MYCTX</name>
<dbReference type="Proteomes" id="UP000046947">
    <property type="component" value="Unassembled WGS sequence"/>
</dbReference>
<dbReference type="Proteomes" id="UP000049023">
    <property type="component" value="Unassembled WGS sequence"/>
</dbReference>
<evidence type="ECO:0000313" key="14">
    <source>
        <dbReference type="Proteomes" id="UP000048289"/>
    </source>
</evidence>
<dbReference type="Proteomes" id="UP000045842">
    <property type="component" value="Unassembled WGS sequence"/>
</dbReference>
<dbReference type="EMBL" id="CFOH01000252">
    <property type="protein sequence ID" value="CFE50771.1"/>
    <property type="molecule type" value="Genomic_DNA"/>
</dbReference>
<dbReference type="EMBL" id="CFOE01000044">
    <property type="protein sequence ID" value="CFE36757.1"/>
    <property type="molecule type" value="Genomic_DNA"/>
</dbReference>
<dbReference type="Proteomes" id="UP000046680">
    <property type="component" value="Unassembled WGS sequence"/>
</dbReference>
<evidence type="ECO:0000313" key="10">
    <source>
        <dbReference type="Proteomes" id="UP000039217"/>
    </source>
</evidence>
<sequence>MPSSSSVAYTTAGAMSAKRCEFSTASTCSRSAALSARGCALSRGPDGSVTAVLVNVSDCADNRFEWAR</sequence>
<evidence type="ECO:0000313" key="4">
    <source>
        <dbReference type="EMBL" id="CKR67491.1"/>
    </source>
</evidence>
<gene>
    <name evidence="3" type="ORF">ERS007657_00733</name>
    <name evidence="6" type="ORF">ERS007661_04593</name>
    <name evidence="7" type="ORF">ERS007679_02273</name>
    <name evidence="1" type="ORF">ERS007681_00598</name>
    <name evidence="2" type="ORF">ERS007688_01790</name>
    <name evidence="8" type="ORF">ERS007739_04450</name>
    <name evidence="5" type="ORF">ERS027646_01977</name>
    <name evidence="4" type="ORF">ERS027661_01882</name>
</gene>
<evidence type="ECO:0000313" key="12">
    <source>
        <dbReference type="Proteomes" id="UP000046680"/>
    </source>
</evidence>
<protein>
    <submittedName>
        <fullName evidence="5">Uncharacterized protein</fullName>
    </submittedName>
</protein>
<evidence type="ECO:0000313" key="15">
    <source>
        <dbReference type="Proteomes" id="UP000048948"/>
    </source>
</evidence>
<evidence type="ECO:0000313" key="8">
    <source>
        <dbReference type="EMBL" id="CPA22650.1"/>
    </source>
</evidence>
<dbReference type="EMBL" id="CNFU01000351">
    <property type="protein sequence ID" value="CKR67491.1"/>
    <property type="molecule type" value="Genomic_DNA"/>
</dbReference>
<evidence type="ECO:0000313" key="2">
    <source>
        <dbReference type="EMBL" id="CFE50771.1"/>
    </source>
</evidence>
<dbReference type="Proteomes" id="UP000039217">
    <property type="component" value="Unassembled WGS sequence"/>
</dbReference>
<evidence type="ECO:0000313" key="7">
    <source>
        <dbReference type="EMBL" id="COV67982.1"/>
    </source>
</evidence>
<dbReference type="Proteomes" id="UP000039021">
    <property type="component" value="Unassembled WGS sequence"/>
</dbReference>
<evidence type="ECO:0000313" key="5">
    <source>
        <dbReference type="EMBL" id="CKS50257.1"/>
    </source>
</evidence>
<reference evidence="8" key="1">
    <citation type="submission" date="2015-03" db="EMBL/GenBank/DDBJ databases">
        <authorList>
            <consortium name="Pathogen Informatics"/>
            <person name="Murphy D."/>
        </authorList>
    </citation>
    <scope>NUCLEOTIDE SEQUENCE</scope>
    <source>
        <strain evidence="8">N09902308</strain>
    </source>
</reference>
<evidence type="ECO:0000313" key="11">
    <source>
        <dbReference type="Proteomes" id="UP000045842"/>
    </source>
</evidence>
<proteinExistence type="predicted"/>
<dbReference type="EMBL" id="CSAD01000299">
    <property type="protein sequence ID" value="COV67982.1"/>
    <property type="molecule type" value="Genomic_DNA"/>
</dbReference>
<evidence type="ECO:0000313" key="16">
    <source>
        <dbReference type="Proteomes" id="UP000049023"/>
    </source>
</evidence>
<dbReference type="Proteomes" id="UP000048948">
    <property type="component" value="Unassembled WGS sequence"/>
</dbReference>
<evidence type="ECO:0000313" key="13">
    <source>
        <dbReference type="Proteomes" id="UP000046947"/>
    </source>
</evidence>
<evidence type="ECO:0000313" key="3">
    <source>
        <dbReference type="EMBL" id="CFR68997.1"/>
    </source>
</evidence>
<dbReference type="EMBL" id="CQQC01002973">
    <property type="protein sequence ID" value="CNX34819.1"/>
    <property type="molecule type" value="Genomic_DNA"/>
</dbReference>